<dbReference type="InterPro" id="IPR025722">
    <property type="entry name" value="TetR"/>
</dbReference>
<evidence type="ECO:0000256" key="2">
    <source>
        <dbReference type="PROSITE-ProRule" id="PRU00335"/>
    </source>
</evidence>
<sequence>MIALKTKDRILDTALALFNENGERNVSANDIALELDISPGNLYYHFKGKDSIISALFTTVQRELVAVLGAPLNDPSLFHDEQTASIERSWLFLTVVFEHMFDHRFIFINMIDLMQRYPEIDRGIRRLLSLQRAACFAVASDLVGGRLRGDKDQRLLSLADAMTMNIVYWLSYEQLRRQAEDRTQTVHRGVLQTLSYCAPYLGSEAQDFYDDCERLYSQMLASDDG</sequence>
<protein>
    <submittedName>
        <fullName evidence="4">Transcriptional regulator PhaD</fullName>
    </submittedName>
</protein>
<dbReference type="EMBL" id="DS999411">
    <property type="protein sequence ID" value="EED35558.1"/>
    <property type="molecule type" value="Genomic_DNA"/>
</dbReference>
<dbReference type="eggNOG" id="COG1309">
    <property type="taxonomic scope" value="Bacteria"/>
</dbReference>
<dbReference type="SUPFAM" id="SSF46689">
    <property type="entry name" value="Homeodomain-like"/>
    <property type="match status" value="1"/>
</dbReference>
<dbReference type="PANTHER" id="PTHR43479:SF12">
    <property type="entry name" value="TRANSCRIPTIONAL REGULATORY PROTEIN"/>
    <property type="match status" value="1"/>
</dbReference>
<keyword evidence="1 2" id="KW-0238">DNA-binding</keyword>
<dbReference type="PANTHER" id="PTHR43479">
    <property type="entry name" value="ACREF/ENVCD OPERON REPRESSOR-RELATED"/>
    <property type="match status" value="1"/>
</dbReference>
<dbReference type="InterPro" id="IPR009057">
    <property type="entry name" value="Homeodomain-like_sf"/>
</dbReference>
<evidence type="ECO:0000256" key="1">
    <source>
        <dbReference type="ARBA" id="ARBA00023125"/>
    </source>
</evidence>
<keyword evidence="5" id="KW-1185">Reference proteome</keyword>
<gene>
    <name evidence="4" type="primary">phaD</name>
    <name evidence="4" type="ORF">NOR51B_1504</name>
</gene>
<dbReference type="PROSITE" id="PS50977">
    <property type="entry name" value="HTH_TETR_2"/>
    <property type="match status" value="1"/>
</dbReference>
<evidence type="ECO:0000313" key="5">
    <source>
        <dbReference type="Proteomes" id="UP000004699"/>
    </source>
</evidence>
<evidence type="ECO:0000313" key="4">
    <source>
        <dbReference type="EMBL" id="EED35558.1"/>
    </source>
</evidence>
<evidence type="ECO:0000259" key="3">
    <source>
        <dbReference type="PROSITE" id="PS50977"/>
    </source>
</evidence>
<dbReference type="PRINTS" id="PR00455">
    <property type="entry name" value="HTHTETR"/>
</dbReference>
<dbReference type="AlphaFoldDB" id="B8KSS7"/>
<feature type="domain" description="HTH tetR-type" evidence="3">
    <location>
        <begin position="4"/>
        <end position="64"/>
    </location>
</feature>
<name>B8KSS7_9GAMM</name>
<organism evidence="4 5">
    <name type="scientific">Luminiphilus syltensis NOR5-1B</name>
    <dbReference type="NCBI Taxonomy" id="565045"/>
    <lineage>
        <taxon>Bacteria</taxon>
        <taxon>Pseudomonadati</taxon>
        <taxon>Pseudomonadota</taxon>
        <taxon>Gammaproteobacteria</taxon>
        <taxon>Cellvibrionales</taxon>
        <taxon>Halieaceae</taxon>
        <taxon>Luminiphilus</taxon>
    </lineage>
</organism>
<dbReference type="STRING" id="565045.NOR51B_1504"/>
<dbReference type="GO" id="GO:0003677">
    <property type="term" value="F:DNA binding"/>
    <property type="evidence" value="ECO:0007669"/>
    <property type="project" value="UniProtKB-UniRule"/>
</dbReference>
<dbReference type="Pfam" id="PF00440">
    <property type="entry name" value="TetR_N"/>
    <property type="match status" value="1"/>
</dbReference>
<dbReference type="InterPro" id="IPR050624">
    <property type="entry name" value="HTH-type_Tx_Regulator"/>
</dbReference>
<dbReference type="Proteomes" id="UP000004699">
    <property type="component" value="Unassembled WGS sequence"/>
</dbReference>
<proteinExistence type="predicted"/>
<dbReference type="InterPro" id="IPR001647">
    <property type="entry name" value="HTH_TetR"/>
</dbReference>
<feature type="DNA-binding region" description="H-T-H motif" evidence="2">
    <location>
        <begin position="27"/>
        <end position="46"/>
    </location>
</feature>
<dbReference type="Gene3D" id="1.10.357.10">
    <property type="entry name" value="Tetracycline Repressor, domain 2"/>
    <property type="match status" value="1"/>
</dbReference>
<accession>B8KSS7</accession>
<reference evidence="5" key="1">
    <citation type="journal article" date="2013" name="BMC Microbiol.">
        <title>Taxonomy and evolution of bacteriochlorophyll a-containing members of the OM60/NOR5 clade of marine gammaproteobacteria: description of Luminiphilus syltensis gen. nov., sp. nov., reclassification of Haliea rubra as Pseudohaliea rubra gen. nov., comb. nov., and emendation of Chromatocurvus halotolerans.</title>
        <authorList>
            <person name="Spring S."/>
            <person name="Riedel T."/>
            <person name="Sproer C."/>
            <person name="Yan S."/>
            <person name="Harder J."/>
            <person name="Fuchs B.M."/>
        </authorList>
    </citation>
    <scope>NUCLEOTIDE SEQUENCE [LARGE SCALE GENOMIC DNA]</scope>
    <source>
        <strain evidence="5">NOR51-B</strain>
    </source>
</reference>
<dbReference type="HOGENOM" id="CLU_091262_0_0_6"/>
<dbReference type="Pfam" id="PF13972">
    <property type="entry name" value="TetR"/>
    <property type="match status" value="1"/>
</dbReference>